<dbReference type="Proteomes" id="UP000276133">
    <property type="component" value="Unassembled WGS sequence"/>
</dbReference>
<reference evidence="2 3" key="1">
    <citation type="journal article" date="2018" name="Sci. Rep.">
        <title>Genomic signatures of local adaptation to the degree of environmental predictability in rotifers.</title>
        <authorList>
            <person name="Franch-Gras L."/>
            <person name="Hahn C."/>
            <person name="Garcia-Roger E.M."/>
            <person name="Carmona M.J."/>
            <person name="Serra M."/>
            <person name="Gomez A."/>
        </authorList>
    </citation>
    <scope>NUCLEOTIDE SEQUENCE [LARGE SCALE GENOMIC DNA]</scope>
    <source>
        <strain evidence="2">HYR1</strain>
    </source>
</reference>
<protein>
    <submittedName>
        <fullName evidence="2">Uncharacterized protein</fullName>
    </submittedName>
</protein>
<evidence type="ECO:0000313" key="2">
    <source>
        <dbReference type="EMBL" id="RNA19068.1"/>
    </source>
</evidence>
<organism evidence="2 3">
    <name type="scientific">Brachionus plicatilis</name>
    <name type="common">Marine rotifer</name>
    <name type="synonym">Brachionus muelleri</name>
    <dbReference type="NCBI Taxonomy" id="10195"/>
    <lineage>
        <taxon>Eukaryota</taxon>
        <taxon>Metazoa</taxon>
        <taxon>Spiralia</taxon>
        <taxon>Gnathifera</taxon>
        <taxon>Rotifera</taxon>
        <taxon>Eurotatoria</taxon>
        <taxon>Monogononta</taxon>
        <taxon>Pseudotrocha</taxon>
        <taxon>Ploima</taxon>
        <taxon>Brachionidae</taxon>
        <taxon>Brachionus</taxon>
    </lineage>
</organism>
<accession>A0A3M7R744</accession>
<feature type="region of interest" description="Disordered" evidence="1">
    <location>
        <begin position="93"/>
        <end position="113"/>
    </location>
</feature>
<gene>
    <name evidence="2" type="ORF">BpHYR1_025783</name>
</gene>
<comment type="caution">
    <text evidence="2">The sequence shown here is derived from an EMBL/GenBank/DDBJ whole genome shotgun (WGS) entry which is preliminary data.</text>
</comment>
<evidence type="ECO:0000256" key="1">
    <source>
        <dbReference type="SAM" id="MobiDB-lite"/>
    </source>
</evidence>
<evidence type="ECO:0000313" key="3">
    <source>
        <dbReference type="Proteomes" id="UP000276133"/>
    </source>
</evidence>
<sequence length="113" mass="13027">MTGHYILNYLFFLNTKEHNQVYKNFKGYRAIRKKKELNRPLKLLQIIFLSEINVLYIKFSQDFKNAISSDAIRINDADNEIGAWKGVPEVVGSDDNSGEVRSSLTEFDCDDCS</sequence>
<dbReference type="AlphaFoldDB" id="A0A3M7R744"/>
<dbReference type="EMBL" id="REGN01004107">
    <property type="protein sequence ID" value="RNA19068.1"/>
    <property type="molecule type" value="Genomic_DNA"/>
</dbReference>
<name>A0A3M7R744_BRAPC</name>
<proteinExistence type="predicted"/>
<keyword evidence="3" id="KW-1185">Reference proteome</keyword>